<organism evidence="1 2">
    <name type="scientific">Alterirhizorhabdus solaris</name>
    <dbReference type="NCBI Taxonomy" id="2529389"/>
    <lineage>
        <taxon>Bacteria</taxon>
        <taxon>Pseudomonadati</taxon>
        <taxon>Pseudomonadota</taxon>
        <taxon>Alphaproteobacteria</taxon>
        <taxon>Sphingomonadales</taxon>
        <taxon>Rhizorhabdaceae</taxon>
        <taxon>Alterirhizorhabdus</taxon>
    </lineage>
</organism>
<evidence type="ECO:0000313" key="2">
    <source>
        <dbReference type="Proteomes" id="UP000318681"/>
    </source>
</evidence>
<dbReference type="Proteomes" id="UP000318681">
    <property type="component" value="Unassembled WGS sequence"/>
</dbReference>
<sequence length="360" mass="39631">MPTGTIGLVITGWHHALHETDDPKNECSTGYTAGDYTNAEAQPDHAELRRKFGHPYSRGPNGELTNYSPMAVEDPIPPSELTTRTGYGLNLDGTADGKATPRTCAHAKFASPEGVQVDNQLARVVGCTKGWRKGGFSDAFYNEEIYTNPVNRILIEITGVDDERNDPQVEVAIYKGEDRLTRDPAGKYIPFLTQRIDARFPEYSTKLRGRIVDGVLITDPDPDATARLPIRWIAKVAERRIRDLQLRIPLAGSWPVAMLAGYEDNKIWWNSQKAHHIAMPAAQNSPPSQYRALMRYADGYPDPKTGQCTAISAAYRVETVRAFIAHPETPQQRTAAATMVHARCPCSDPAGLHGASAIPS</sequence>
<proteinExistence type="predicted"/>
<name>A0A558R8X9_9SPHN</name>
<protein>
    <submittedName>
        <fullName evidence="1">Uncharacterized protein</fullName>
    </submittedName>
</protein>
<reference evidence="1 2" key="1">
    <citation type="submission" date="2019-07" db="EMBL/GenBank/DDBJ databases">
        <title>Sphingomonas solaris sp. nov., isolated from a solar panel from Boston, Massachusetts.</title>
        <authorList>
            <person name="Tanner K."/>
            <person name="Pascual J."/>
            <person name="Mancuso C."/>
            <person name="Pereto J."/>
            <person name="Khalil A."/>
            <person name="Vilanova C."/>
        </authorList>
    </citation>
    <scope>NUCLEOTIDE SEQUENCE [LARGE SCALE GENOMIC DNA]</scope>
    <source>
        <strain evidence="1 2">R4DWN</strain>
    </source>
</reference>
<dbReference type="RefSeq" id="WP_145149134.1">
    <property type="nucleotide sequence ID" value="NZ_VNIM01000016.1"/>
</dbReference>
<keyword evidence="2" id="KW-1185">Reference proteome</keyword>
<evidence type="ECO:0000313" key="1">
    <source>
        <dbReference type="EMBL" id="TVV75827.1"/>
    </source>
</evidence>
<dbReference type="AlphaFoldDB" id="A0A558R8X9"/>
<dbReference type="OrthoDB" id="8178235at2"/>
<accession>A0A558R8X9</accession>
<comment type="caution">
    <text evidence="1">The sequence shown here is derived from an EMBL/GenBank/DDBJ whole genome shotgun (WGS) entry which is preliminary data.</text>
</comment>
<dbReference type="EMBL" id="VNIM01000016">
    <property type="protein sequence ID" value="TVV75827.1"/>
    <property type="molecule type" value="Genomic_DNA"/>
</dbReference>
<gene>
    <name evidence="1" type="ORF">FOY91_05980</name>
</gene>